<evidence type="ECO:0000313" key="1">
    <source>
        <dbReference type="EMBL" id="CAB4134728.1"/>
    </source>
</evidence>
<name>A0A6J5LJE1_9CAUD</name>
<proteinExistence type="predicted"/>
<accession>A0A6J5LJE1</accession>
<gene>
    <name evidence="1" type="ORF">UFOVP274_52</name>
</gene>
<organism evidence="1">
    <name type="scientific">uncultured Caudovirales phage</name>
    <dbReference type="NCBI Taxonomy" id="2100421"/>
    <lineage>
        <taxon>Viruses</taxon>
        <taxon>Duplodnaviria</taxon>
        <taxon>Heunggongvirae</taxon>
        <taxon>Uroviricota</taxon>
        <taxon>Caudoviricetes</taxon>
        <taxon>Peduoviridae</taxon>
        <taxon>Maltschvirus</taxon>
        <taxon>Maltschvirus maltsch</taxon>
    </lineage>
</organism>
<protein>
    <submittedName>
        <fullName evidence="1">Uncharacterized protein</fullName>
    </submittedName>
</protein>
<sequence length="73" mass="8283">MPDIKLYDYQQGPVPEGTRAAVYWAPPKVQTTTIHSNAPWQDSPLLVGYYDIDKNLIGVRFVRKDGTYEDVAI</sequence>
<dbReference type="EMBL" id="LR796296">
    <property type="protein sequence ID" value="CAB4134728.1"/>
    <property type="molecule type" value="Genomic_DNA"/>
</dbReference>
<reference evidence="1" key="1">
    <citation type="submission" date="2020-04" db="EMBL/GenBank/DDBJ databases">
        <authorList>
            <person name="Chiriac C."/>
            <person name="Salcher M."/>
            <person name="Ghai R."/>
            <person name="Kavagutti S V."/>
        </authorList>
    </citation>
    <scope>NUCLEOTIDE SEQUENCE</scope>
</reference>